<keyword evidence="2" id="KW-1015">Disulfide bond</keyword>
<dbReference type="InterPro" id="IPR036514">
    <property type="entry name" value="SGNH_hydro_sf"/>
</dbReference>
<evidence type="ECO:0000313" key="6">
    <source>
        <dbReference type="Proteomes" id="UP000682416"/>
    </source>
</evidence>
<dbReference type="PANTHER" id="PTHR37981:SF1">
    <property type="entry name" value="SGNH HYDROLASE-TYPE ESTERASE DOMAIN-CONTAINING PROTEIN"/>
    <property type="match status" value="1"/>
</dbReference>
<feature type="active site" evidence="1">
    <location>
        <position position="287"/>
    </location>
</feature>
<feature type="disulfide bond" evidence="2">
    <location>
        <begin position="157"/>
        <end position="170"/>
    </location>
</feature>
<name>A0A975QJ39_9ACTN</name>
<dbReference type="CDD" id="cd01823">
    <property type="entry name" value="SEST_like"/>
    <property type="match status" value="1"/>
</dbReference>
<dbReference type="AlphaFoldDB" id="A0A975QJ39"/>
<dbReference type="PANTHER" id="PTHR37981">
    <property type="entry name" value="LIPASE 2"/>
    <property type="match status" value="1"/>
</dbReference>
<proteinExistence type="predicted"/>
<dbReference type="EMBL" id="CP074402">
    <property type="protein sequence ID" value="QVJ01266.1"/>
    <property type="molecule type" value="Genomic_DNA"/>
</dbReference>
<organism evidence="5 6">
    <name type="scientific">Nocardiopsis eucommiae</name>
    <dbReference type="NCBI Taxonomy" id="2831970"/>
    <lineage>
        <taxon>Bacteria</taxon>
        <taxon>Bacillati</taxon>
        <taxon>Actinomycetota</taxon>
        <taxon>Actinomycetes</taxon>
        <taxon>Streptosporangiales</taxon>
        <taxon>Nocardiopsidaceae</taxon>
        <taxon>Nocardiopsis</taxon>
    </lineage>
</organism>
<evidence type="ECO:0000259" key="4">
    <source>
        <dbReference type="Pfam" id="PF13472"/>
    </source>
</evidence>
<dbReference type="Gene3D" id="3.40.50.1110">
    <property type="entry name" value="SGNH hydrolase"/>
    <property type="match status" value="1"/>
</dbReference>
<dbReference type="InterPro" id="IPR037460">
    <property type="entry name" value="SEST-like"/>
</dbReference>
<dbReference type="GO" id="GO:0004806">
    <property type="term" value="F:triacylglycerol lipase activity"/>
    <property type="evidence" value="ECO:0007669"/>
    <property type="project" value="TreeGrafter"/>
</dbReference>
<dbReference type="Pfam" id="PF13472">
    <property type="entry name" value="Lipase_GDSL_2"/>
    <property type="match status" value="1"/>
</dbReference>
<evidence type="ECO:0000256" key="3">
    <source>
        <dbReference type="SAM" id="MobiDB-lite"/>
    </source>
</evidence>
<dbReference type="RefSeq" id="WP_378738724.1">
    <property type="nucleotide sequence ID" value="NZ_CBDRIY010000005.1"/>
</dbReference>
<sequence>MFRTNRTPAIPRSPGGGGRPGGLRRLARLAAPLAIAAMGISLATAPVAAEEAESAAFGHYVAIGDSFVAGPLVQAQANMPLLGCMQSSVNYPKRLAEELGISELTDVSCSGAVMSHLYEAQFDDTPPQLDALRPETDLVTVGIAGNDFGFSQVLMECAKRSLTNPLGSPCADYYGDELDQRIEGLRGEVSGVYADIAERSPNATVLSVGYLQILPESGGCWPSTPISRGDVPFLDAAQTKLNAMLQEEATAQGAVFVDTFERGHDVCQGSSTRWVEGLIPEDGAPIHPNNLGMAATTDFVRSALNVPQP</sequence>
<evidence type="ECO:0000256" key="1">
    <source>
        <dbReference type="PIRSR" id="PIRSR637460-1"/>
    </source>
</evidence>
<dbReference type="GO" id="GO:0019433">
    <property type="term" value="P:triglyceride catabolic process"/>
    <property type="evidence" value="ECO:0007669"/>
    <property type="project" value="TreeGrafter"/>
</dbReference>
<feature type="disulfide bond" evidence="2">
    <location>
        <begin position="84"/>
        <end position="109"/>
    </location>
</feature>
<feature type="domain" description="SGNH hydrolase-type esterase" evidence="4">
    <location>
        <begin position="62"/>
        <end position="295"/>
    </location>
</feature>
<evidence type="ECO:0000313" key="5">
    <source>
        <dbReference type="EMBL" id="QVJ01266.1"/>
    </source>
</evidence>
<reference evidence="5" key="1">
    <citation type="submission" date="2021-05" db="EMBL/GenBank/DDBJ databases">
        <authorList>
            <person name="Kaiqin L."/>
            <person name="Jian G."/>
        </authorList>
    </citation>
    <scope>NUCLEOTIDE SEQUENCE</scope>
    <source>
        <strain evidence="5">HDS5</strain>
    </source>
</reference>
<feature type="active site" description="Nucleophile" evidence="1">
    <location>
        <position position="66"/>
    </location>
</feature>
<protein>
    <submittedName>
        <fullName evidence="5">SGNH/GDSL hydrolase family protein</fullName>
    </submittedName>
</protein>
<accession>A0A975QJ39</accession>
<dbReference type="KEGG" id="nec:KGD82_24430"/>
<keyword evidence="5" id="KW-0378">Hydrolase</keyword>
<evidence type="ECO:0000256" key="2">
    <source>
        <dbReference type="PIRSR" id="PIRSR637460-2"/>
    </source>
</evidence>
<gene>
    <name evidence="5" type="ORF">KGD82_24430</name>
</gene>
<dbReference type="InterPro" id="IPR013830">
    <property type="entry name" value="SGNH_hydro"/>
</dbReference>
<keyword evidence="6" id="KW-1185">Reference proteome</keyword>
<dbReference type="SUPFAM" id="SSF52266">
    <property type="entry name" value="SGNH hydrolase"/>
    <property type="match status" value="1"/>
</dbReference>
<feature type="region of interest" description="Disordered" evidence="3">
    <location>
        <begin position="1"/>
        <end position="21"/>
    </location>
</feature>
<feature type="disulfide bond" evidence="2">
    <location>
        <begin position="220"/>
        <end position="267"/>
    </location>
</feature>
<dbReference type="Proteomes" id="UP000682416">
    <property type="component" value="Chromosome"/>
</dbReference>